<feature type="transmembrane region" description="Helical" evidence="6">
    <location>
        <begin position="89"/>
        <end position="109"/>
    </location>
</feature>
<feature type="transmembrane region" description="Helical" evidence="6">
    <location>
        <begin position="445"/>
        <end position="466"/>
    </location>
</feature>
<accession>A0ABX6QI17</accession>
<proteinExistence type="predicted"/>
<dbReference type="RefSeq" id="WP_138288894.1">
    <property type="nucleotide sequence ID" value="NZ_CP058350.1"/>
</dbReference>
<gene>
    <name evidence="7" type="ORF">FE840_000805</name>
</gene>
<keyword evidence="8" id="KW-1185">Reference proteome</keyword>
<keyword evidence="4 6" id="KW-1133">Transmembrane helix</keyword>
<dbReference type="Pfam" id="PF13440">
    <property type="entry name" value="Polysacc_synt_3"/>
    <property type="match status" value="1"/>
</dbReference>
<organism evidence="7 8">
    <name type="scientific">Peteryoungia desertarenae</name>
    <dbReference type="NCBI Taxonomy" id="1813451"/>
    <lineage>
        <taxon>Bacteria</taxon>
        <taxon>Pseudomonadati</taxon>
        <taxon>Pseudomonadota</taxon>
        <taxon>Alphaproteobacteria</taxon>
        <taxon>Hyphomicrobiales</taxon>
        <taxon>Rhizobiaceae</taxon>
        <taxon>Peteryoungia</taxon>
    </lineage>
</organism>
<comment type="subcellular location">
    <subcellularLocation>
        <location evidence="1">Cell membrane</location>
        <topology evidence="1">Multi-pass membrane protein</topology>
    </subcellularLocation>
</comment>
<sequence length="505" mass="53819">MSHRVVANSALNAAAGLTLLLIGFICSIVTARLLGPAASGTIAFSLWLALTAALIAELGTGVTLLRLLPQLKGQNRSLAERRGFAAFMLRPVIIATLIIVAVYGGYVWMADHEHWATSAPSVAAITGLLIIVQSIGAYSKNVLLGEQEVGTFFKMSLAAGLLQLTAVVLGAVFFGIPGALLGYVFGFTLQFFYTLGLLRYRADNCGLSSRYLAGSSTILSVMYVVDSVFLNRLELLFLERFHGVEMVGYYAVALSLANLALQLPVQLTGSLLPYYSEQMQKAGHRRLPAMTFANVLRNLAYITLPLSFGLAVVAPRLVTAVFGPAFAESGTILVLLAMVAPLYVLAALCTQYLLSQDRIKARLMISVAGAVITVAGSFLLIPTWAGEGAAIVRILSLIVMIGLMFKIMEFDGSLASLGPQLLRIMGAALLTAIAAYMVLEGLTGLIGLVLAILAGIVAYPIGLRLFKAFPDSDRPVIEGLLARLPKRVSFLTGLLSRFLFAGRGL</sequence>
<evidence type="ECO:0000256" key="4">
    <source>
        <dbReference type="ARBA" id="ARBA00022989"/>
    </source>
</evidence>
<feature type="transmembrane region" description="Helical" evidence="6">
    <location>
        <begin position="420"/>
        <end position="439"/>
    </location>
</feature>
<feature type="transmembrane region" description="Helical" evidence="6">
    <location>
        <begin position="295"/>
        <end position="318"/>
    </location>
</feature>
<feature type="transmembrane region" description="Helical" evidence="6">
    <location>
        <begin position="46"/>
        <end position="68"/>
    </location>
</feature>
<dbReference type="InterPro" id="IPR050833">
    <property type="entry name" value="Poly_Biosynth_Transport"/>
</dbReference>
<dbReference type="Proteomes" id="UP000308530">
    <property type="component" value="Chromosome"/>
</dbReference>
<feature type="transmembrane region" description="Helical" evidence="6">
    <location>
        <begin position="249"/>
        <end position="274"/>
    </location>
</feature>
<feature type="transmembrane region" description="Helical" evidence="6">
    <location>
        <begin position="390"/>
        <end position="408"/>
    </location>
</feature>
<feature type="transmembrane region" description="Helical" evidence="6">
    <location>
        <begin position="210"/>
        <end position="229"/>
    </location>
</feature>
<evidence type="ECO:0000256" key="5">
    <source>
        <dbReference type="ARBA" id="ARBA00023136"/>
    </source>
</evidence>
<dbReference type="PANTHER" id="PTHR30250">
    <property type="entry name" value="PST FAMILY PREDICTED COLANIC ACID TRANSPORTER"/>
    <property type="match status" value="1"/>
</dbReference>
<feature type="transmembrane region" description="Helical" evidence="6">
    <location>
        <begin position="121"/>
        <end position="139"/>
    </location>
</feature>
<evidence type="ECO:0000256" key="1">
    <source>
        <dbReference type="ARBA" id="ARBA00004651"/>
    </source>
</evidence>
<evidence type="ECO:0000256" key="2">
    <source>
        <dbReference type="ARBA" id="ARBA00022475"/>
    </source>
</evidence>
<keyword evidence="2" id="KW-1003">Cell membrane</keyword>
<keyword evidence="5 6" id="KW-0472">Membrane</keyword>
<name>A0ABX6QI17_9HYPH</name>
<evidence type="ECO:0000313" key="7">
    <source>
        <dbReference type="EMBL" id="QLF68208.1"/>
    </source>
</evidence>
<feature type="transmembrane region" description="Helical" evidence="6">
    <location>
        <begin position="151"/>
        <end position="174"/>
    </location>
</feature>
<feature type="transmembrane region" description="Helical" evidence="6">
    <location>
        <begin position="330"/>
        <end position="354"/>
    </location>
</feature>
<feature type="transmembrane region" description="Helical" evidence="6">
    <location>
        <begin position="363"/>
        <end position="384"/>
    </location>
</feature>
<evidence type="ECO:0000313" key="8">
    <source>
        <dbReference type="Proteomes" id="UP000308530"/>
    </source>
</evidence>
<evidence type="ECO:0000256" key="3">
    <source>
        <dbReference type="ARBA" id="ARBA00022692"/>
    </source>
</evidence>
<keyword evidence="3 6" id="KW-0812">Transmembrane</keyword>
<evidence type="ECO:0000256" key="6">
    <source>
        <dbReference type="SAM" id="Phobius"/>
    </source>
</evidence>
<feature type="transmembrane region" description="Helical" evidence="6">
    <location>
        <begin position="12"/>
        <end position="34"/>
    </location>
</feature>
<reference evidence="7 8" key="1">
    <citation type="submission" date="2020-06" db="EMBL/GenBank/DDBJ databases">
        <title>Genome sequence of Rhizobium sp strain ADMK78.</title>
        <authorList>
            <person name="Rahi P."/>
        </authorList>
    </citation>
    <scope>NUCLEOTIDE SEQUENCE [LARGE SCALE GENOMIC DNA]</scope>
    <source>
        <strain evidence="7 8">ADMK78</strain>
    </source>
</reference>
<dbReference type="EMBL" id="CP058350">
    <property type="protein sequence ID" value="QLF68208.1"/>
    <property type="molecule type" value="Genomic_DNA"/>
</dbReference>
<dbReference type="PANTHER" id="PTHR30250:SF11">
    <property type="entry name" value="O-ANTIGEN TRANSPORTER-RELATED"/>
    <property type="match status" value="1"/>
</dbReference>
<protein>
    <submittedName>
        <fullName evidence="7">Polysaccharide biosynthesis C-terminal domain-containing protein</fullName>
    </submittedName>
</protein>
<feature type="transmembrane region" description="Helical" evidence="6">
    <location>
        <begin position="180"/>
        <end position="198"/>
    </location>
</feature>